<gene>
    <name evidence="6" type="ORF">GTA08_BOTSDO13195</name>
</gene>
<dbReference type="PANTHER" id="PTHR42723:SF1">
    <property type="entry name" value="CHLOROPHYLL SYNTHASE, CHLOROPLASTIC"/>
    <property type="match status" value="1"/>
</dbReference>
<dbReference type="InterPro" id="IPR000537">
    <property type="entry name" value="UbiA_prenyltransferase"/>
</dbReference>
<dbReference type="EMBL" id="WWBZ02000011">
    <property type="protein sequence ID" value="KAF4311072.1"/>
    <property type="molecule type" value="Genomic_DNA"/>
</dbReference>
<dbReference type="GO" id="GO:0016765">
    <property type="term" value="F:transferase activity, transferring alkyl or aryl (other than methyl) groups"/>
    <property type="evidence" value="ECO:0007669"/>
    <property type="project" value="InterPro"/>
</dbReference>
<dbReference type="AlphaFoldDB" id="A0A8H4J165"/>
<keyword evidence="3 5" id="KW-1133">Transmembrane helix</keyword>
<proteinExistence type="predicted"/>
<accession>A0A8H4J165</accession>
<evidence type="ECO:0000256" key="2">
    <source>
        <dbReference type="ARBA" id="ARBA00022692"/>
    </source>
</evidence>
<name>A0A8H4J165_9PEZI</name>
<dbReference type="OrthoDB" id="434972at2759"/>
<evidence type="ECO:0000313" key="6">
    <source>
        <dbReference type="EMBL" id="KAF4311072.1"/>
    </source>
</evidence>
<keyword evidence="4 5" id="KW-0472">Membrane</keyword>
<comment type="caution">
    <text evidence="6">The sequence shown here is derived from an EMBL/GenBank/DDBJ whole genome shotgun (WGS) entry which is preliminary data.</text>
</comment>
<comment type="subcellular location">
    <subcellularLocation>
        <location evidence="1">Membrane</location>
        <topology evidence="1">Multi-pass membrane protein</topology>
    </subcellularLocation>
</comment>
<organism evidence="6 7">
    <name type="scientific">Botryosphaeria dothidea</name>
    <dbReference type="NCBI Taxonomy" id="55169"/>
    <lineage>
        <taxon>Eukaryota</taxon>
        <taxon>Fungi</taxon>
        <taxon>Dikarya</taxon>
        <taxon>Ascomycota</taxon>
        <taxon>Pezizomycotina</taxon>
        <taxon>Dothideomycetes</taxon>
        <taxon>Dothideomycetes incertae sedis</taxon>
        <taxon>Botryosphaeriales</taxon>
        <taxon>Botryosphaeriaceae</taxon>
        <taxon>Botryosphaeria</taxon>
    </lineage>
</organism>
<sequence>MEVKKLKLVQELNKVQKLLKPLWRHMYTLWLFTCSDLKAIVVPATIFGMVTALSGPLLTTIASPDYYAIFCRIPLVILSVWMDLLVQDISHQRKPASMVEDAGNKPWRPLPSGRINGEDARRLLIAAILASIIKSFILGGTPETVVLFVLVWIYNDLEGAVSHYLIRNLINALGISCFSANAATIATLPASSTPHYPSVAPSLHSYIINPTLALATPMSPRFYAWLFLLALAIFFTISDQDLQDMPGDAAKGRPTMPLVAGELVTRWSVAVGVIGASAVCCAFWRKAEYEK</sequence>
<keyword evidence="7" id="KW-1185">Reference proteome</keyword>
<reference evidence="6" key="1">
    <citation type="submission" date="2020-04" db="EMBL/GenBank/DDBJ databases">
        <title>Genome Assembly and Annotation of Botryosphaeria dothidea sdau 11-99, a Latent Pathogen of Apple Fruit Ring Rot in China.</title>
        <authorList>
            <person name="Yu C."/>
            <person name="Diao Y."/>
            <person name="Lu Q."/>
            <person name="Zhao J."/>
            <person name="Cui S."/>
            <person name="Peng C."/>
            <person name="He B."/>
            <person name="Liu H."/>
        </authorList>
    </citation>
    <scope>NUCLEOTIDE SEQUENCE [LARGE SCALE GENOMIC DNA]</scope>
    <source>
        <strain evidence="6">Sdau11-99</strain>
    </source>
</reference>
<evidence type="ECO:0000256" key="5">
    <source>
        <dbReference type="SAM" id="Phobius"/>
    </source>
</evidence>
<feature type="transmembrane region" description="Helical" evidence="5">
    <location>
        <begin position="66"/>
        <end position="86"/>
    </location>
</feature>
<keyword evidence="2 5" id="KW-0812">Transmembrane</keyword>
<dbReference type="CDD" id="cd13965">
    <property type="entry name" value="PT_UbiA_3"/>
    <property type="match status" value="1"/>
</dbReference>
<feature type="transmembrane region" description="Helical" evidence="5">
    <location>
        <begin position="165"/>
        <end position="188"/>
    </location>
</feature>
<dbReference type="Proteomes" id="UP000572817">
    <property type="component" value="Unassembled WGS sequence"/>
</dbReference>
<dbReference type="PANTHER" id="PTHR42723">
    <property type="entry name" value="CHLOROPHYLL SYNTHASE"/>
    <property type="match status" value="1"/>
</dbReference>
<evidence type="ECO:0000313" key="7">
    <source>
        <dbReference type="Proteomes" id="UP000572817"/>
    </source>
</evidence>
<feature type="transmembrane region" description="Helical" evidence="5">
    <location>
        <begin position="264"/>
        <end position="284"/>
    </location>
</feature>
<evidence type="ECO:0000256" key="4">
    <source>
        <dbReference type="ARBA" id="ARBA00023136"/>
    </source>
</evidence>
<dbReference type="InterPro" id="IPR050475">
    <property type="entry name" value="Prenyltransferase_related"/>
</dbReference>
<dbReference type="Pfam" id="PF01040">
    <property type="entry name" value="UbiA"/>
    <property type="match status" value="1"/>
</dbReference>
<dbReference type="GO" id="GO:0016020">
    <property type="term" value="C:membrane"/>
    <property type="evidence" value="ECO:0007669"/>
    <property type="project" value="UniProtKB-SubCell"/>
</dbReference>
<evidence type="ECO:0000256" key="3">
    <source>
        <dbReference type="ARBA" id="ARBA00022989"/>
    </source>
</evidence>
<protein>
    <submittedName>
        <fullName evidence="6">Uncharacterized protein</fullName>
    </submittedName>
</protein>
<feature type="transmembrane region" description="Helical" evidence="5">
    <location>
        <begin position="27"/>
        <end position="54"/>
    </location>
</feature>
<feature type="transmembrane region" description="Helical" evidence="5">
    <location>
        <begin position="123"/>
        <end position="153"/>
    </location>
</feature>
<evidence type="ECO:0000256" key="1">
    <source>
        <dbReference type="ARBA" id="ARBA00004141"/>
    </source>
</evidence>
<feature type="transmembrane region" description="Helical" evidence="5">
    <location>
        <begin position="222"/>
        <end position="238"/>
    </location>
</feature>